<proteinExistence type="predicted"/>
<evidence type="ECO:0000313" key="3">
    <source>
        <dbReference type="Proteomes" id="UP000800040"/>
    </source>
</evidence>
<evidence type="ECO:0000313" key="2">
    <source>
        <dbReference type="EMBL" id="KAF1834344.1"/>
    </source>
</evidence>
<organism evidence="2 3">
    <name type="scientific">Decorospora gaudefroyi</name>
    <dbReference type="NCBI Taxonomy" id="184978"/>
    <lineage>
        <taxon>Eukaryota</taxon>
        <taxon>Fungi</taxon>
        <taxon>Dikarya</taxon>
        <taxon>Ascomycota</taxon>
        <taxon>Pezizomycotina</taxon>
        <taxon>Dothideomycetes</taxon>
        <taxon>Pleosporomycetidae</taxon>
        <taxon>Pleosporales</taxon>
        <taxon>Pleosporineae</taxon>
        <taxon>Pleosporaceae</taxon>
        <taxon>Decorospora</taxon>
    </lineage>
</organism>
<keyword evidence="1" id="KW-0732">Signal</keyword>
<reference evidence="2" key="1">
    <citation type="submission" date="2020-01" db="EMBL/GenBank/DDBJ databases">
        <authorList>
            <consortium name="DOE Joint Genome Institute"/>
            <person name="Haridas S."/>
            <person name="Albert R."/>
            <person name="Binder M."/>
            <person name="Bloem J."/>
            <person name="Labutti K."/>
            <person name="Salamov A."/>
            <person name="Andreopoulos B."/>
            <person name="Baker S.E."/>
            <person name="Barry K."/>
            <person name="Bills G."/>
            <person name="Bluhm B.H."/>
            <person name="Cannon C."/>
            <person name="Castanera R."/>
            <person name="Culley D.E."/>
            <person name="Daum C."/>
            <person name="Ezra D."/>
            <person name="Gonzalez J.B."/>
            <person name="Henrissat B."/>
            <person name="Kuo A."/>
            <person name="Liang C."/>
            <person name="Lipzen A."/>
            <person name="Lutzoni F."/>
            <person name="Magnuson J."/>
            <person name="Mondo S."/>
            <person name="Nolan M."/>
            <person name="Ohm R."/>
            <person name="Pangilinan J."/>
            <person name="Park H.-J."/>
            <person name="Ramirez L."/>
            <person name="Alfaro M."/>
            <person name="Sun H."/>
            <person name="Tritt A."/>
            <person name="Yoshinaga Y."/>
            <person name="Zwiers L.-H."/>
            <person name="Turgeon B.G."/>
            <person name="Goodwin S.B."/>
            <person name="Spatafora J.W."/>
            <person name="Crous P.W."/>
            <person name="Grigoriev I.V."/>
        </authorList>
    </citation>
    <scope>NUCLEOTIDE SEQUENCE</scope>
    <source>
        <strain evidence="2">P77</strain>
    </source>
</reference>
<gene>
    <name evidence="2" type="ORF">BDW02DRAFT_579650</name>
</gene>
<keyword evidence="3" id="KW-1185">Reference proteome</keyword>
<dbReference type="AlphaFoldDB" id="A0A6A5KIR5"/>
<feature type="chain" id="PRO_5025388772" evidence="1">
    <location>
        <begin position="17"/>
        <end position="216"/>
    </location>
</feature>
<dbReference type="Proteomes" id="UP000800040">
    <property type="component" value="Unassembled WGS sequence"/>
</dbReference>
<dbReference type="EMBL" id="ML975303">
    <property type="protein sequence ID" value="KAF1834344.1"/>
    <property type="molecule type" value="Genomic_DNA"/>
</dbReference>
<accession>A0A6A5KIR5</accession>
<feature type="signal peptide" evidence="1">
    <location>
        <begin position="1"/>
        <end position="16"/>
    </location>
</feature>
<protein>
    <submittedName>
        <fullName evidence="2">Uncharacterized protein</fullName>
    </submittedName>
</protein>
<sequence length="216" mass="24155">MITTFLTLFFPFLALASQYNISSAPFHLVLQCSEDPTLNGKPLAACHTGVTIESLCVPQPGSGRYEPAAVLYHNTSIQVEANVTTPHQYPQLDDAMQWGTRGILTWLMPFQPHPIPSAMTLLPETLVDIAIPIIRMHDLGTMISFDSNDMFVLQNLIDWEAEVPGFAAWKGYVRWWVCVTFVGTGYVRRNLVWGTGLGRPDLESCVKVDVKRVFID</sequence>
<evidence type="ECO:0000256" key="1">
    <source>
        <dbReference type="SAM" id="SignalP"/>
    </source>
</evidence>
<name>A0A6A5KIR5_9PLEO</name>
<dbReference type="OrthoDB" id="3515453at2759"/>